<feature type="binding site" description="in other chain" evidence="8">
    <location>
        <position position="317"/>
    </location>
    <ligand>
        <name>IMP</name>
        <dbReference type="ChEBI" id="CHEBI:58053"/>
        <note>ligand shared between dimeric partners</note>
    </ligand>
</feature>
<dbReference type="NCBIfam" id="TIGR00184">
    <property type="entry name" value="purA"/>
    <property type="match status" value="1"/>
</dbReference>
<comment type="pathway">
    <text evidence="8 10">Purine metabolism; AMP biosynthesis via de novo pathway; AMP from IMP: step 1/2.</text>
</comment>
<evidence type="ECO:0000256" key="10">
    <source>
        <dbReference type="RuleBase" id="RU000520"/>
    </source>
</evidence>
<keyword evidence="8" id="KW-0963">Cytoplasm</keyword>
<dbReference type="NCBIfam" id="NF002223">
    <property type="entry name" value="PRK01117.1"/>
    <property type="match status" value="1"/>
</dbReference>
<evidence type="ECO:0000313" key="11">
    <source>
        <dbReference type="EMBL" id="CDM65606.1"/>
    </source>
</evidence>
<dbReference type="PANTHER" id="PTHR11846:SF0">
    <property type="entry name" value="ADENYLOSUCCINATE SYNTHETASE"/>
    <property type="match status" value="1"/>
</dbReference>
<feature type="binding site" evidence="8">
    <location>
        <begin position="313"/>
        <end position="319"/>
    </location>
    <ligand>
        <name>substrate</name>
    </ligand>
</feature>
<dbReference type="Proteomes" id="UP000031518">
    <property type="component" value="Unassembled WGS sequence"/>
</dbReference>
<keyword evidence="3 8" id="KW-0479">Metal-binding</keyword>
<dbReference type="CDD" id="cd03108">
    <property type="entry name" value="AdSS"/>
    <property type="match status" value="1"/>
</dbReference>
<evidence type="ECO:0000256" key="4">
    <source>
        <dbReference type="ARBA" id="ARBA00022741"/>
    </source>
</evidence>
<name>A0A0B6WX32_9BACT</name>
<evidence type="ECO:0000256" key="3">
    <source>
        <dbReference type="ARBA" id="ARBA00022723"/>
    </source>
</evidence>
<dbReference type="InterPro" id="IPR042111">
    <property type="entry name" value="Adenylosuccinate_synth_dom3"/>
</dbReference>
<comment type="catalytic activity">
    <reaction evidence="8 10">
        <text>IMP + L-aspartate + GTP = N(6)-(1,2-dicarboxyethyl)-AMP + GDP + phosphate + 2 H(+)</text>
        <dbReference type="Rhea" id="RHEA:15753"/>
        <dbReference type="ChEBI" id="CHEBI:15378"/>
        <dbReference type="ChEBI" id="CHEBI:29991"/>
        <dbReference type="ChEBI" id="CHEBI:37565"/>
        <dbReference type="ChEBI" id="CHEBI:43474"/>
        <dbReference type="ChEBI" id="CHEBI:57567"/>
        <dbReference type="ChEBI" id="CHEBI:58053"/>
        <dbReference type="ChEBI" id="CHEBI:58189"/>
        <dbReference type="EC" id="6.3.4.4"/>
    </reaction>
</comment>
<feature type="binding site" evidence="8">
    <location>
        <position position="51"/>
    </location>
    <ligand>
        <name>Mg(2+)</name>
        <dbReference type="ChEBI" id="CHEBI:18420"/>
    </ligand>
</feature>
<dbReference type="InterPro" id="IPR001114">
    <property type="entry name" value="Adenylosuccinate_synthetase"/>
</dbReference>
<keyword evidence="12" id="KW-1185">Reference proteome</keyword>
<feature type="binding site" evidence="8">
    <location>
        <begin position="345"/>
        <end position="347"/>
    </location>
    <ligand>
        <name>GTP</name>
        <dbReference type="ChEBI" id="CHEBI:37565"/>
    </ligand>
</feature>
<reference evidence="11 12" key="2">
    <citation type="submission" date="2015-01" db="EMBL/GenBank/DDBJ databases">
        <title>Complete genome sequence of Pyrinomonas methylaliphatogenes type strain K22T.</title>
        <authorList>
            <person name="Lee K.C.Y."/>
            <person name="Power J.F."/>
            <person name="Dunfield P.F."/>
            <person name="Morgan X.C."/>
            <person name="Huttenhower C."/>
            <person name="Stott M.B."/>
        </authorList>
    </citation>
    <scope>NUCLEOTIDE SEQUENCE [LARGE SCALE GENOMIC DNA]</scope>
    <source>
        <strain evidence="11 12">K22</strain>
    </source>
</reference>
<feature type="binding site" evidence="8">
    <location>
        <position position="24"/>
    </location>
    <ligand>
        <name>Mg(2+)</name>
        <dbReference type="ChEBI" id="CHEBI:18420"/>
    </ligand>
</feature>
<dbReference type="UniPathway" id="UPA00075">
    <property type="reaction ID" value="UER00335"/>
</dbReference>
<protein>
    <recommendedName>
        <fullName evidence="8 10">Adenylosuccinate synthetase</fullName>
        <shortName evidence="8">AMPSase</shortName>
        <shortName evidence="8">AdSS</shortName>
        <ecNumber evidence="8 10">6.3.4.4</ecNumber>
    </recommendedName>
    <alternativeName>
        <fullName evidence="8">IMP--aspartate ligase</fullName>
    </alternativeName>
</protein>
<keyword evidence="7 8" id="KW-0342">GTP-binding</keyword>
<feature type="active site" description="Proton donor" evidence="8">
    <location>
        <position position="52"/>
    </location>
</feature>
<evidence type="ECO:0000256" key="1">
    <source>
        <dbReference type="ARBA" id="ARBA00011738"/>
    </source>
</evidence>
<feature type="active site" evidence="9">
    <location>
        <position position="152"/>
    </location>
</feature>
<dbReference type="GO" id="GO:0004019">
    <property type="term" value="F:adenylosuccinate synthase activity"/>
    <property type="evidence" value="ECO:0007669"/>
    <property type="project" value="UniProtKB-UniRule"/>
</dbReference>
<feature type="binding site" description="in other chain" evidence="8">
    <location>
        <position position="250"/>
    </location>
    <ligand>
        <name>IMP</name>
        <dbReference type="ChEBI" id="CHEBI:58053"/>
        <note>ligand shared between dimeric partners</note>
    </ligand>
</feature>
<evidence type="ECO:0000313" key="12">
    <source>
        <dbReference type="Proteomes" id="UP000031518"/>
    </source>
</evidence>
<evidence type="ECO:0000256" key="5">
    <source>
        <dbReference type="ARBA" id="ARBA00022755"/>
    </source>
</evidence>
<dbReference type="EMBL" id="CBXV010000005">
    <property type="protein sequence ID" value="CDM65606.1"/>
    <property type="molecule type" value="Genomic_DNA"/>
</dbReference>
<evidence type="ECO:0000256" key="2">
    <source>
        <dbReference type="ARBA" id="ARBA00022598"/>
    </source>
</evidence>
<dbReference type="AlphaFoldDB" id="A0A0B6WX32"/>
<dbReference type="GO" id="GO:0000287">
    <property type="term" value="F:magnesium ion binding"/>
    <property type="evidence" value="ECO:0007669"/>
    <property type="project" value="UniProtKB-UniRule"/>
</dbReference>
<dbReference type="Gene3D" id="3.90.170.10">
    <property type="entry name" value="Adenylosuccinate Synthetase, subunit A, domain 3"/>
    <property type="match status" value="1"/>
</dbReference>
<dbReference type="SMART" id="SM00788">
    <property type="entry name" value="Adenylsucc_synt"/>
    <property type="match status" value="1"/>
</dbReference>
<comment type="subunit">
    <text evidence="1 8">Homodimer.</text>
</comment>
<comment type="subcellular location">
    <subcellularLocation>
        <location evidence="8">Cytoplasm</location>
    </subcellularLocation>
</comment>
<evidence type="ECO:0000256" key="7">
    <source>
        <dbReference type="ARBA" id="ARBA00023134"/>
    </source>
</evidence>
<dbReference type="PROSITE" id="PS00513">
    <property type="entry name" value="ADENYLOSUCCIN_SYN_2"/>
    <property type="match status" value="1"/>
</dbReference>
<reference evidence="11 12" key="1">
    <citation type="submission" date="2013-12" db="EMBL/GenBank/DDBJ databases">
        <authorList>
            <person name="Stott M."/>
        </authorList>
    </citation>
    <scope>NUCLEOTIDE SEQUENCE [LARGE SCALE GENOMIC DNA]</scope>
    <source>
        <strain evidence="11 12">K22</strain>
    </source>
</reference>
<dbReference type="PROSITE" id="PS01266">
    <property type="entry name" value="ADENYLOSUCCIN_SYN_1"/>
    <property type="match status" value="1"/>
</dbReference>
<evidence type="ECO:0000256" key="8">
    <source>
        <dbReference type="HAMAP-Rule" id="MF_00011"/>
    </source>
</evidence>
<feature type="binding site" description="in other chain" evidence="8">
    <location>
        <position position="235"/>
    </location>
    <ligand>
        <name>IMP</name>
        <dbReference type="ChEBI" id="CHEBI:58053"/>
        <note>ligand shared between dimeric partners</note>
    </ligand>
</feature>
<keyword evidence="4 8" id="KW-0547">Nucleotide-binding</keyword>
<evidence type="ECO:0000256" key="9">
    <source>
        <dbReference type="PROSITE-ProRule" id="PRU10134"/>
    </source>
</evidence>
<feature type="binding site" description="in other chain" evidence="8">
    <location>
        <begin position="49"/>
        <end position="52"/>
    </location>
    <ligand>
        <name>IMP</name>
        <dbReference type="ChEBI" id="CHEBI:58053"/>
        <note>ligand shared between dimeric partners</note>
    </ligand>
</feature>
<dbReference type="Gene3D" id="3.40.440.10">
    <property type="entry name" value="Adenylosuccinate Synthetase, subunit A, domain 1"/>
    <property type="match status" value="1"/>
</dbReference>
<comment type="cofactor">
    <cofactor evidence="8">
        <name>Mg(2+)</name>
        <dbReference type="ChEBI" id="CHEBI:18420"/>
    </cofactor>
    <text evidence="8">Binds 1 Mg(2+) ion per subunit.</text>
</comment>
<feature type="binding site" description="in other chain" evidence="8">
    <location>
        <begin position="24"/>
        <end position="27"/>
    </location>
    <ligand>
        <name>IMP</name>
        <dbReference type="ChEBI" id="CHEBI:58053"/>
        <note>ligand shared between dimeric partners</note>
    </ligand>
</feature>
<dbReference type="EC" id="6.3.4.4" evidence="8 10"/>
<feature type="binding site" evidence="8">
    <location>
        <position position="319"/>
    </location>
    <ligand>
        <name>GTP</name>
        <dbReference type="ChEBI" id="CHEBI:37565"/>
    </ligand>
</feature>
<dbReference type="GO" id="GO:0046040">
    <property type="term" value="P:IMP metabolic process"/>
    <property type="evidence" value="ECO:0007669"/>
    <property type="project" value="TreeGrafter"/>
</dbReference>
<feature type="active site" description="Proton acceptor" evidence="8">
    <location>
        <position position="24"/>
    </location>
</feature>
<comment type="similarity">
    <text evidence="8 10">Belongs to the adenylosuccinate synthetase family.</text>
</comment>
<dbReference type="InterPro" id="IPR027417">
    <property type="entry name" value="P-loop_NTPase"/>
</dbReference>
<gene>
    <name evidence="8" type="primary">purA</name>
    <name evidence="11" type="ORF">PYK22_01611</name>
</gene>
<feature type="binding site" evidence="8">
    <location>
        <begin position="23"/>
        <end position="29"/>
    </location>
    <ligand>
        <name>GTP</name>
        <dbReference type="ChEBI" id="CHEBI:37565"/>
    </ligand>
</feature>
<dbReference type="GO" id="GO:0005737">
    <property type="term" value="C:cytoplasm"/>
    <property type="evidence" value="ECO:0007669"/>
    <property type="project" value="UniProtKB-SubCell"/>
</dbReference>
<evidence type="ECO:0000256" key="6">
    <source>
        <dbReference type="ARBA" id="ARBA00022842"/>
    </source>
</evidence>
<keyword evidence="2 8" id="KW-0436">Ligase</keyword>
<dbReference type="OrthoDB" id="9807553at2"/>
<dbReference type="GO" id="GO:0044208">
    <property type="term" value="P:'de novo' AMP biosynthetic process"/>
    <property type="evidence" value="ECO:0007669"/>
    <property type="project" value="UniProtKB-UniRule"/>
</dbReference>
<dbReference type="RefSeq" id="WP_041975974.1">
    <property type="nucleotide sequence ID" value="NZ_CBXV010000005.1"/>
</dbReference>
<dbReference type="InterPro" id="IPR018220">
    <property type="entry name" value="Adenylosuccin_syn_GTP-bd"/>
</dbReference>
<dbReference type="STRING" id="454194.PYK22_01611"/>
<keyword evidence="5 8" id="KW-0658">Purine biosynthesis</keyword>
<feature type="binding site" evidence="8">
    <location>
        <begin position="51"/>
        <end position="53"/>
    </location>
    <ligand>
        <name>GTP</name>
        <dbReference type="ChEBI" id="CHEBI:37565"/>
    </ligand>
</feature>
<dbReference type="FunFam" id="1.10.300.10:FF:000001">
    <property type="entry name" value="Adenylosuccinate synthetase"/>
    <property type="match status" value="1"/>
</dbReference>
<dbReference type="FunFam" id="3.90.170.10:FF:000001">
    <property type="entry name" value="Adenylosuccinate synthetase"/>
    <property type="match status" value="1"/>
</dbReference>
<organism evidence="11 12">
    <name type="scientific">Pyrinomonas methylaliphatogenes</name>
    <dbReference type="NCBI Taxonomy" id="454194"/>
    <lineage>
        <taxon>Bacteria</taxon>
        <taxon>Pseudomonadati</taxon>
        <taxon>Acidobacteriota</taxon>
        <taxon>Blastocatellia</taxon>
        <taxon>Blastocatellales</taxon>
        <taxon>Pyrinomonadaceae</taxon>
        <taxon>Pyrinomonas</taxon>
    </lineage>
</organism>
<feature type="binding site" description="in other chain" evidence="8">
    <location>
        <position position="141"/>
    </location>
    <ligand>
        <name>IMP</name>
        <dbReference type="ChEBI" id="CHEBI:58053"/>
        <note>ligand shared between dimeric partners</note>
    </ligand>
</feature>
<dbReference type="Gene3D" id="1.10.300.10">
    <property type="entry name" value="Adenylosuccinate Synthetase, subunit A, domain 2"/>
    <property type="match status" value="1"/>
</dbReference>
<feature type="binding site" evidence="8">
    <location>
        <position position="155"/>
    </location>
    <ligand>
        <name>IMP</name>
        <dbReference type="ChEBI" id="CHEBI:58053"/>
        <note>ligand shared between dimeric partners</note>
    </ligand>
</feature>
<accession>A0A0B6WX32</accession>
<dbReference type="InterPro" id="IPR042110">
    <property type="entry name" value="Adenylosuccinate_synth_dom2"/>
</dbReference>
<keyword evidence="6 8" id="KW-0460">Magnesium</keyword>
<feature type="binding site" evidence="8">
    <location>
        <begin position="427"/>
        <end position="429"/>
    </location>
    <ligand>
        <name>GTP</name>
        <dbReference type="ChEBI" id="CHEBI:37565"/>
    </ligand>
</feature>
<proteinExistence type="inferred from homology"/>
<dbReference type="Pfam" id="PF00709">
    <property type="entry name" value="Adenylsucc_synt"/>
    <property type="match status" value="1"/>
</dbReference>
<dbReference type="SUPFAM" id="SSF52540">
    <property type="entry name" value="P-loop containing nucleoside triphosphate hydrolases"/>
    <property type="match status" value="1"/>
</dbReference>
<sequence>MKRAARPPENGSRIIVVVGAQWGDEGKGKIVDLLAERFDIVVRYQGGHNAGHSVQIGSRSYVLHLLPSGIVHPDKTCVLGNGMVIDPQAFFEEAERLRAQGLKVTPERVLVSSRAHLILPYHRVLDHTSEERLGNERVGTTLRGIGPAYEDKAGRRGIRTADALNPEVLRARIERNLEDANRIIVAYGRQAMSADQVFEETWRAVQHLAPFVTDTTAFLNRAAREGRSILLEGAQATLLDVDHGTYPFVTSSSTTAGGACIGSGLAPHRITGVLGIVRTYTTRVGEGPFPTEMVGEEMAIGNLIRERGREYGASTGRPRRCGWFDAFATRYAAEINGFTTIALTKLDVLDALDKIKVCIGYRLDGRELDSFPAVAQDLRRVEPIYTTLPGWQTSTLGVTNWEELPERARQYIAFLEDEVGVPIGLISTGPERNQTIITRDSALASWLGA</sequence>
<dbReference type="GO" id="GO:0005525">
    <property type="term" value="F:GTP binding"/>
    <property type="evidence" value="ECO:0007669"/>
    <property type="project" value="UniProtKB-UniRule"/>
</dbReference>
<dbReference type="PANTHER" id="PTHR11846">
    <property type="entry name" value="ADENYLOSUCCINATE SYNTHETASE"/>
    <property type="match status" value="1"/>
</dbReference>
<dbReference type="HAMAP" id="MF_00011">
    <property type="entry name" value="Adenylosucc_synth"/>
    <property type="match status" value="1"/>
</dbReference>
<dbReference type="InterPro" id="IPR042109">
    <property type="entry name" value="Adenylosuccinate_synth_dom1"/>
</dbReference>
<comment type="function">
    <text evidence="8">Plays an important role in the de novo pathway of purine nucleotide biosynthesis. Catalyzes the first committed step in the biosynthesis of AMP from IMP.</text>
</comment>
<dbReference type="InterPro" id="IPR033128">
    <property type="entry name" value="Adenylosuccin_syn_Lys_AS"/>
</dbReference>